<dbReference type="InterPro" id="IPR013783">
    <property type="entry name" value="Ig-like_fold"/>
</dbReference>
<dbReference type="AlphaFoldDB" id="A0A923NIF5"/>
<evidence type="ECO:0000313" key="4">
    <source>
        <dbReference type="Proteomes" id="UP000602647"/>
    </source>
</evidence>
<evidence type="ECO:0000256" key="1">
    <source>
        <dbReference type="SAM" id="SignalP"/>
    </source>
</evidence>
<feature type="signal peptide" evidence="1">
    <location>
        <begin position="1"/>
        <end position="33"/>
    </location>
</feature>
<dbReference type="Proteomes" id="UP000602647">
    <property type="component" value="Unassembled WGS sequence"/>
</dbReference>
<evidence type="ECO:0000259" key="2">
    <source>
        <dbReference type="PROSITE" id="PS50853"/>
    </source>
</evidence>
<dbReference type="Pfam" id="PF13306">
    <property type="entry name" value="LRR_5"/>
    <property type="match status" value="1"/>
</dbReference>
<dbReference type="SMART" id="SM00635">
    <property type="entry name" value="BID_2"/>
    <property type="match status" value="2"/>
</dbReference>
<dbReference type="Gene3D" id="2.60.40.1080">
    <property type="match status" value="2"/>
</dbReference>
<dbReference type="CDD" id="cd00063">
    <property type="entry name" value="FN3"/>
    <property type="match status" value="1"/>
</dbReference>
<dbReference type="SUPFAM" id="SSF49373">
    <property type="entry name" value="Invasin/intimin cell-adhesion fragments"/>
    <property type="match status" value="2"/>
</dbReference>
<organism evidence="3 4">
    <name type="scientific">Zhenpiania hominis</name>
    <dbReference type="NCBI Taxonomy" id="2763644"/>
    <lineage>
        <taxon>Bacteria</taxon>
        <taxon>Bacillati</taxon>
        <taxon>Bacillota</taxon>
        <taxon>Clostridia</taxon>
        <taxon>Peptostreptococcales</taxon>
        <taxon>Anaerovoracaceae</taxon>
        <taxon>Zhenpiania</taxon>
    </lineage>
</organism>
<dbReference type="InterPro" id="IPR003961">
    <property type="entry name" value="FN3_dom"/>
</dbReference>
<dbReference type="InterPro" id="IPR008964">
    <property type="entry name" value="Invasin/intimin_cell_adhesion"/>
</dbReference>
<dbReference type="InterPro" id="IPR032675">
    <property type="entry name" value="LRR_dom_sf"/>
</dbReference>
<dbReference type="InterPro" id="IPR053139">
    <property type="entry name" value="Surface_bspA-like"/>
</dbReference>
<accession>A0A923NIF5</accession>
<comment type="caution">
    <text evidence="3">The sequence shown here is derived from an EMBL/GenBank/DDBJ whole genome shotgun (WGS) entry which is preliminary data.</text>
</comment>
<dbReference type="SUPFAM" id="SSF49265">
    <property type="entry name" value="Fibronectin type III"/>
    <property type="match status" value="1"/>
</dbReference>
<dbReference type="PANTHER" id="PTHR45661:SF3">
    <property type="entry name" value="IG-LIKE DOMAIN-CONTAINING PROTEIN"/>
    <property type="match status" value="1"/>
</dbReference>
<sequence length="1178" mass="130635">MMYRDSYRKLKKGFALLIAVCMLTVMIPAEALAAGDEDGVKTSGFVGSLTWTIDNDTLTIKKAPSSDPDKMSEMPNYSENEPAPWAQADSLFSKVVIGENIDTIGNYAFYGLDIDSIEFPDVLDEIGDHAFMKSGLPEVMLPESVRYIYDHAFAYSDLEKIDFPAYVIRISDEAFAGCKNLVSVELPEIDEDINGSYLFKGCTSLERVVFPESDNRLGVNNGMFEGCIALTDVTLPKKLSIVRNAAFKDCTSLRQIVFPESDVRVSLGRRVFSGCTNLKKIYFQGLAPEIEDNGQADELSFSGLKNVAVCYFKDSEEWERILQFSERYGGYGCPDITYHLLDEEDGIIEEKEIPLEPGQETYIEEHRTFINGTTYDFLVDGCDVGSEFLTDFGSLKPNYETWKAARGEWFDSPYDQVLATMILSEESVETQEKAFTGDYLATERAIVEDITALINREGPDFSEAEKGIIEKILMGEDHSGEPVYEALDELLTKWGGNGVLKKLFFAYDCSSGFLGLLDHIDDGVEVVREMTQKIAVLQAYANTDENFRQVLSEMADQAEADGNADMAKSLNYYVSLKDDYDIEKAIQEVKIGAGGEGLGVIYGEKIKWNVGKFLYERISPEIAGSLGSFLGGIVIGYDLTVALDKKLRNTDGVSDAYLYAYAAADLLNTMKPVLEKKKEAFVNTGDAIDRPTWEKAEQFCHSFGMYTRLSLEVCRKVAEYFSSQMFAGIIDRGGDTGCEALAAQWNVKQIDWLDVKCHSGAIPISGGTTTIIHGEEIDNLDIRVCGIDSDEVLLEIKDGTVLAAAGVRVAAAISDNGMVLISLPEGEACRIELSSDEVREAACAVYAFSRADQEKLQLERIAGSDQVSLRDEETEVYLNKESNLLTIPDAEVFDVSQKDYIPAESVRIDPASIRLPQGTTLQLNAEVLPENATSKRVIWFSENPLAVSVTADGLVTGKQKGTAKIYCVTPEGKEEEKTFCSVQVLEVIKPTEPDKTVEPAPTMRQTISGPSSFKKVVNAKRFSLKAKAKGRLSFRSSNPRVASVSGNGMVTVRKVGKTTITITAAATGSHRTALKKVAVTVIPEGTKIKSAKALKGKKKVRLTWKRNRAATGYQIQYSRYHSMKKAKQQRIRKNRIIKKTISRLKKGKRYYVRIRTYKTVGGKKYYSNWSGKKRVKVR</sequence>
<evidence type="ECO:0000313" key="3">
    <source>
        <dbReference type="EMBL" id="MBC6678591.1"/>
    </source>
</evidence>
<feature type="domain" description="Fibronectin type-III" evidence="2">
    <location>
        <begin position="1082"/>
        <end position="1178"/>
    </location>
</feature>
<dbReference type="Pfam" id="PF02368">
    <property type="entry name" value="Big_2"/>
    <property type="match status" value="2"/>
</dbReference>
<gene>
    <name evidence="3" type="ORF">H9L42_01950</name>
</gene>
<dbReference type="Gene3D" id="3.80.10.10">
    <property type="entry name" value="Ribonuclease Inhibitor"/>
    <property type="match status" value="1"/>
</dbReference>
<keyword evidence="4" id="KW-1185">Reference proteome</keyword>
<dbReference type="PANTHER" id="PTHR45661">
    <property type="entry name" value="SURFACE ANTIGEN"/>
    <property type="match status" value="1"/>
</dbReference>
<dbReference type="SUPFAM" id="SSF52058">
    <property type="entry name" value="L domain-like"/>
    <property type="match status" value="1"/>
</dbReference>
<keyword evidence="1" id="KW-0732">Signal</keyword>
<dbReference type="InterPro" id="IPR036116">
    <property type="entry name" value="FN3_sf"/>
</dbReference>
<dbReference type="EMBL" id="JACRYT010000001">
    <property type="protein sequence ID" value="MBC6678591.1"/>
    <property type="molecule type" value="Genomic_DNA"/>
</dbReference>
<dbReference type="InterPro" id="IPR003343">
    <property type="entry name" value="Big_2"/>
</dbReference>
<protein>
    <submittedName>
        <fullName evidence="3">Leucine-rich repeat protein</fullName>
    </submittedName>
</protein>
<dbReference type="PROSITE" id="PS50853">
    <property type="entry name" value="FN3"/>
    <property type="match status" value="1"/>
</dbReference>
<reference evidence="3" key="1">
    <citation type="submission" date="2020-08" db="EMBL/GenBank/DDBJ databases">
        <title>Genome public.</title>
        <authorList>
            <person name="Liu C."/>
            <person name="Sun Q."/>
        </authorList>
    </citation>
    <scope>NUCLEOTIDE SEQUENCE</scope>
    <source>
        <strain evidence="3">BX12</strain>
    </source>
</reference>
<dbReference type="InterPro" id="IPR026906">
    <property type="entry name" value="LRR_5"/>
</dbReference>
<name>A0A923NIF5_9FIRM</name>
<proteinExistence type="predicted"/>
<dbReference type="RefSeq" id="WP_187301757.1">
    <property type="nucleotide sequence ID" value="NZ_JACRYT010000001.1"/>
</dbReference>
<feature type="chain" id="PRO_5039729600" evidence="1">
    <location>
        <begin position="34"/>
        <end position="1178"/>
    </location>
</feature>
<dbReference type="Gene3D" id="2.60.40.10">
    <property type="entry name" value="Immunoglobulins"/>
    <property type="match status" value="1"/>
</dbReference>